<name>A0ABP8MW28_9BACT</name>
<reference evidence="3" key="1">
    <citation type="journal article" date="2019" name="Int. J. Syst. Evol. Microbiol.">
        <title>The Global Catalogue of Microorganisms (GCM) 10K type strain sequencing project: providing services to taxonomists for standard genome sequencing and annotation.</title>
        <authorList>
            <consortium name="The Broad Institute Genomics Platform"/>
            <consortium name="The Broad Institute Genome Sequencing Center for Infectious Disease"/>
            <person name="Wu L."/>
            <person name="Ma J."/>
        </authorList>
    </citation>
    <scope>NUCLEOTIDE SEQUENCE [LARGE SCALE GENOMIC DNA]</scope>
    <source>
        <strain evidence="3">JCM 31921</strain>
    </source>
</reference>
<proteinExistence type="predicted"/>
<sequence length="149" mass="16849">MNIKKSAAAIGTLIDVNKDRLKGYLKLAGKTSDQLMKKMFQRYAEHSQDAIKTLGALLAQMGLPLTAGKVEDSSESLPLSRINLQQQTNDIGKRPLLAICLTSENVVLERYNQVLSDSVDHLTIEQHKMIYKQYMFLKKDHQDLLSLQF</sequence>
<gene>
    <name evidence="2" type="ORF">GCM10023092_18380</name>
</gene>
<protein>
    <recommendedName>
        <fullName evidence="1">DUF2383 domain-containing protein</fullName>
    </recommendedName>
</protein>
<evidence type="ECO:0000313" key="2">
    <source>
        <dbReference type="EMBL" id="GAA4455172.1"/>
    </source>
</evidence>
<dbReference type="Gene3D" id="1.20.1260.10">
    <property type="match status" value="1"/>
</dbReference>
<keyword evidence="3" id="KW-1185">Reference proteome</keyword>
<organism evidence="2 3">
    <name type="scientific">Rurimicrobium arvi</name>
    <dbReference type="NCBI Taxonomy" id="2049916"/>
    <lineage>
        <taxon>Bacteria</taxon>
        <taxon>Pseudomonadati</taxon>
        <taxon>Bacteroidota</taxon>
        <taxon>Chitinophagia</taxon>
        <taxon>Chitinophagales</taxon>
        <taxon>Chitinophagaceae</taxon>
        <taxon>Rurimicrobium</taxon>
    </lineage>
</organism>
<comment type="caution">
    <text evidence="2">The sequence shown here is derived from an EMBL/GenBank/DDBJ whole genome shotgun (WGS) entry which is preliminary data.</text>
</comment>
<accession>A0ABP8MW28</accession>
<dbReference type="RefSeq" id="WP_344825778.1">
    <property type="nucleotide sequence ID" value="NZ_BAABEZ010000022.1"/>
</dbReference>
<evidence type="ECO:0000313" key="3">
    <source>
        <dbReference type="Proteomes" id="UP001501410"/>
    </source>
</evidence>
<feature type="domain" description="DUF2383" evidence="1">
    <location>
        <begin position="8"/>
        <end position="116"/>
    </location>
</feature>
<dbReference type="Proteomes" id="UP001501410">
    <property type="component" value="Unassembled WGS sequence"/>
</dbReference>
<evidence type="ECO:0000259" key="1">
    <source>
        <dbReference type="Pfam" id="PF09537"/>
    </source>
</evidence>
<dbReference type="EMBL" id="BAABEZ010000022">
    <property type="protein sequence ID" value="GAA4455172.1"/>
    <property type="molecule type" value="Genomic_DNA"/>
</dbReference>
<dbReference type="Pfam" id="PF09537">
    <property type="entry name" value="DUF2383"/>
    <property type="match status" value="1"/>
</dbReference>
<dbReference type="InterPro" id="IPR012347">
    <property type="entry name" value="Ferritin-like"/>
</dbReference>
<dbReference type="InterPro" id="IPR019052">
    <property type="entry name" value="DUF2383"/>
</dbReference>